<comment type="caution">
    <text evidence="7">The sequence shown here is derived from an EMBL/GenBank/DDBJ whole genome shotgun (WGS) entry which is preliminary data.</text>
</comment>
<name>A0A2B7ZB20_9EURO</name>
<sequence>MYLYMYMNSFNYSNDEPQTPKRTPTSAAFGESAFHTPKLESSFYDPRVTWNTADPYASSPEFLKTPQRLGLTTPSNHNYLHGLAERDSTTLDPSASFALSLSPQLERTSLSGTVRGSKTKGSTKKGSNRSGKKAARDQGNNDGDGDGDRDTIDSAKRSAASMQTPPPTSTGRRKMQDRSNLGNTHPGEAGNNNHNHNNTMGPPDSSHLETPSRVVGISANLFEGQSPNLFEVAAGASSADSPFFPQNRLFWDQDTQFPTGSLDMSDNYGDPFGPNQATAFGAFDQGQMQHNTLQVPQFHTMQAPPGMDHFSDPHAYHTTPSMGPIDSNTLYPTSFSTSPRLPTVRDEDPAMFLSSPARRFGFSEPTLPQDTPPRLETRQPYHHQTEESKREKRLKELKRAKSLARRKAEAADEAADALRQSRSSQLLSRQSSTHSTHPHSRHASAHSSSGPGSCGSGVRKTPAKGRLSPLKTQAPSFPRPSSSAAALPGPVESVVLKIGKDGRAKTEMKVVAESPAAFGRGPGMDLDDSSTESETESSDESDFPISHSTNPSFNIHPDSTPRQRNVSRAHSTSRPHSKSSSYSSTVTSPHSGRHSPWTSSSRGSGRLPQRLPTQQEGWMPARNRHATNPPGGHSRGQSIADSEATQDDDDTGDAQHALKQVLKGRHRPARQPAPPPYSQKTRSSHALGILRSSPPGFGGRFDSRRGEISSPTTMTDPDFATPTTERQSNPSNGTRCVCNSMDNGGHLMIQCESCTHWLHTKCVGLDRQSLPPVYICIYCTQTPMRGGRIRDPLVGGVGGQIPTSPLAHKSYRFR</sequence>
<evidence type="ECO:0000256" key="4">
    <source>
        <dbReference type="PROSITE-ProRule" id="PRU00146"/>
    </source>
</evidence>
<evidence type="ECO:0000313" key="7">
    <source>
        <dbReference type="EMBL" id="PGH31166.1"/>
    </source>
</evidence>
<dbReference type="Pfam" id="PF20826">
    <property type="entry name" value="PHD_5"/>
    <property type="match status" value="1"/>
</dbReference>
<dbReference type="Proteomes" id="UP000226031">
    <property type="component" value="Unassembled WGS sequence"/>
</dbReference>
<keyword evidence="2 4" id="KW-0863">Zinc-finger</keyword>
<evidence type="ECO:0000256" key="2">
    <source>
        <dbReference type="ARBA" id="ARBA00022771"/>
    </source>
</evidence>
<dbReference type="PROSITE" id="PS50016">
    <property type="entry name" value="ZF_PHD_2"/>
    <property type="match status" value="1"/>
</dbReference>
<evidence type="ECO:0000256" key="5">
    <source>
        <dbReference type="SAM" id="MobiDB-lite"/>
    </source>
</evidence>
<evidence type="ECO:0000256" key="3">
    <source>
        <dbReference type="ARBA" id="ARBA00022833"/>
    </source>
</evidence>
<feature type="compositionally biased region" description="Low complexity" evidence="5">
    <location>
        <begin position="578"/>
        <end position="590"/>
    </location>
</feature>
<keyword evidence="3" id="KW-0862">Zinc</keyword>
<accession>A0A2B7ZB20</accession>
<feature type="compositionally biased region" description="Acidic residues" evidence="5">
    <location>
        <begin position="525"/>
        <end position="542"/>
    </location>
</feature>
<evidence type="ECO:0000313" key="8">
    <source>
        <dbReference type="Proteomes" id="UP000226031"/>
    </source>
</evidence>
<feature type="compositionally biased region" description="Polar residues" evidence="5">
    <location>
        <begin position="709"/>
        <end position="733"/>
    </location>
</feature>
<dbReference type="VEuPathDB" id="FungiDB:EMCG_08638"/>
<keyword evidence="8" id="KW-1185">Reference proteome</keyword>
<feature type="compositionally biased region" description="Polar residues" evidence="5">
    <location>
        <begin position="318"/>
        <end position="340"/>
    </location>
</feature>
<dbReference type="InterPro" id="IPR019787">
    <property type="entry name" value="Znf_PHD-finger"/>
</dbReference>
<dbReference type="STRING" id="73230.A0A2B7ZB20"/>
<keyword evidence="1" id="KW-0479">Metal-binding</keyword>
<feature type="compositionally biased region" description="Low complexity" evidence="5">
    <location>
        <begin position="417"/>
        <end position="435"/>
    </location>
</feature>
<proteinExistence type="predicted"/>
<feature type="compositionally biased region" description="Basic and acidic residues" evidence="5">
    <location>
        <begin position="373"/>
        <end position="399"/>
    </location>
</feature>
<dbReference type="InterPro" id="IPR001965">
    <property type="entry name" value="Znf_PHD"/>
</dbReference>
<dbReference type="InterPro" id="IPR019786">
    <property type="entry name" value="Zinc_finger_PHD-type_CS"/>
</dbReference>
<dbReference type="GO" id="GO:0008270">
    <property type="term" value="F:zinc ion binding"/>
    <property type="evidence" value="ECO:0007669"/>
    <property type="project" value="UniProtKB-KW"/>
</dbReference>
<feature type="compositionally biased region" description="Low complexity" evidence="5">
    <location>
        <begin position="474"/>
        <end position="487"/>
    </location>
</feature>
<dbReference type="Gene3D" id="3.30.40.10">
    <property type="entry name" value="Zinc/RING finger domain, C3HC4 (zinc finger)"/>
    <property type="match status" value="1"/>
</dbReference>
<dbReference type="SUPFAM" id="SSF57903">
    <property type="entry name" value="FYVE/PHD zinc finger"/>
    <property type="match status" value="1"/>
</dbReference>
<reference evidence="7 8" key="1">
    <citation type="submission" date="2017-10" db="EMBL/GenBank/DDBJ databases">
        <title>Comparative genomics in systemic dimorphic fungi from Ajellomycetaceae.</title>
        <authorList>
            <person name="Munoz J.F."/>
            <person name="Mcewen J.G."/>
            <person name="Clay O.K."/>
            <person name="Cuomo C.A."/>
        </authorList>
    </citation>
    <scope>NUCLEOTIDE SEQUENCE [LARGE SCALE GENOMIC DNA]</scope>
    <source>
        <strain evidence="7 8">UAMH4076</strain>
    </source>
</reference>
<feature type="region of interest" description="Disordered" evidence="5">
    <location>
        <begin position="108"/>
        <end position="210"/>
    </location>
</feature>
<feature type="domain" description="PHD-type" evidence="6">
    <location>
        <begin position="733"/>
        <end position="782"/>
    </location>
</feature>
<feature type="compositionally biased region" description="Basic residues" evidence="5">
    <location>
        <begin position="565"/>
        <end position="577"/>
    </location>
</feature>
<dbReference type="SMART" id="SM00249">
    <property type="entry name" value="PHD"/>
    <property type="match status" value="1"/>
</dbReference>
<dbReference type="InterPro" id="IPR011011">
    <property type="entry name" value="Znf_FYVE_PHD"/>
</dbReference>
<dbReference type="EMBL" id="PDND01000138">
    <property type="protein sequence ID" value="PGH31166.1"/>
    <property type="molecule type" value="Genomic_DNA"/>
</dbReference>
<protein>
    <recommendedName>
        <fullName evidence="6">PHD-type domain-containing protein</fullName>
    </recommendedName>
</protein>
<evidence type="ECO:0000259" key="6">
    <source>
        <dbReference type="PROSITE" id="PS50016"/>
    </source>
</evidence>
<feature type="region of interest" description="Disordered" evidence="5">
    <location>
        <begin position="311"/>
        <end position="487"/>
    </location>
</feature>
<gene>
    <name evidence="7" type="ORF">GX50_06045</name>
</gene>
<feature type="compositionally biased region" description="Basic residues" evidence="5">
    <location>
        <begin position="117"/>
        <end position="133"/>
    </location>
</feature>
<evidence type="ECO:0000256" key="1">
    <source>
        <dbReference type="ARBA" id="ARBA00022723"/>
    </source>
</evidence>
<dbReference type="InterPro" id="IPR013083">
    <property type="entry name" value="Znf_RING/FYVE/PHD"/>
</dbReference>
<feature type="region of interest" description="Disordered" evidence="5">
    <location>
        <begin position="512"/>
        <end position="733"/>
    </location>
</feature>
<organism evidence="7 8">
    <name type="scientific">[Emmonsia] crescens</name>
    <dbReference type="NCBI Taxonomy" id="73230"/>
    <lineage>
        <taxon>Eukaryota</taxon>
        <taxon>Fungi</taxon>
        <taxon>Dikarya</taxon>
        <taxon>Ascomycota</taxon>
        <taxon>Pezizomycotina</taxon>
        <taxon>Eurotiomycetes</taxon>
        <taxon>Eurotiomycetidae</taxon>
        <taxon>Onygenales</taxon>
        <taxon>Ajellomycetaceae</taxon>
        <taxon>Emergomyces</taxon>
    </lineage>
</organism>
<dbReference type="PROSITE" id="PS01359">
    <property type="entry name" value="ZF_PHD_1"/>
    <property type="match status" value="1"/>
</dbReference>
<dbReference type="AlphaFoldDB" id="A0A2B7ZB20"/>
<feature type="compositionally biased region" description="Basic and acidic residues" evidence="5">
    <location>
        <begin position="146"/>
        <end position="156"/>
    </location>
</feature>